<reference evidence="1 2" key="1">
    <citation type="submission" date="2019-05" db="EMBL/GenBank/DDBJ databases">
        <title>Panacibacter sp. strain 17mud1-8 Genome sequencing and assembly.</title>
        <authorList>
            <person name="Chhetri G."/>
        </authorList>
    </citation>
    <scope>NUCLEOTIDE SEQUENCE [LARGE SCALE GENOMIC DNA]</scope>
    <source>
        <strain evidence="1 2">17mud1-8</strain>
    </source>
</reference>
<evidence type="ECO:0000313" key="1">
    <source>
        <dbReference type="EMBL" id="TKK64470.1"/>
    </source>
</evidence>
<accession>A0A4U3KQG4</accession>
<gene>
    <name evidence="1" type="ORF">FC093_22440</name>
</gene>
<evidence type="ECO:0000313" key="2">
    <source>
        <dbReference type="Proteomes" id="UP000305848"/>
    </source>
</evidence>
<dbReference type="RefSeq" id="WP_137264064.1">
    <property type="nucleotide sequence ID" value="NZ_SZQL01000033.1"/>
</dbReference>
<comment type="caution">
    <text evidence="1">The sequence shown here is derived from an EMBL/GenBank/DDBJ whole genome shotgun (WGS) entry which is preliminary data.</text>
</comment>
<protein>
    <submittedName>
        <fullName evidence="1">Uncharacterized protein</fullName>
    </submittedName>
</protein>
<dbReference type="EMBL" id="SZQL01000033">
    <property type="protein sequence ID" value="TKK64470.1"/>
    <property type="molecule type" value="Genomic_DNA"/>
</dbReference>
<sequence length="137" mass="16024">MPNFYYRQTAGSNNQQFFHVLFTFLYITFYSYNGAHLCYANTLKYVVILSERKTKHYATATAFCTSIYYAVHYARGCLHVKAFYRIIAPLKKEDSSRTGSRVVASFTVMRKPPLPFLPTCFDRMLKVNIFFINVIYC</sequence>
<keyword evidence="2" id="KW-1185">Reference proteome</keyword>
<dbReference type="AlphaFoldDB" id="A0A4U3KQG4"/>
<organism evidence="1 2">
    <name type="scientific">Ilyomonas limi</name>
    <dbReference type="NCBI Taxonomy" id="2575867"/>
    <lineage>
        <taxon>Bacteria</taxon>
        <taxon>Pseudomonadati</taxon>
        <taxon>Bacteroidota</taxon>
        <taxon>Chitinophagia</taxon>
        <taxon>Chitinophagales</taxon>
        <taxon>Chitinophagaceae</taxon>
        <taxon>Ilyomonas</taxon>
    </lineage>
</organism>
<name>A0A4U3KQG4_9BACT</name>
<proteinExistence type="predicted"/>
<dbReference type="Proteomes" id="UP000305848">
    <property type="component" value="Unassembled WGS sequence"/>
</dbReference>